<dbReference type="AlphaFoldDB" id="A0A3Q9FPE0"/>
<dbReference type="RefSeq" id="WP_126612630.1">
    <property type="nucleotide sequence ID" value="NZ_CP034562.1"/>
</dbReference>
<name>A0A3Q9FPE0_9BACT</name>
<evidence type="ECO:0000313" key="1">
    <source>
        <dbReference type="EMBL" id="AZQ61783.1"/>
    </source>
</evidence>
<accession>A0A3Q9FPE0</accession>
<dbReference type="KEGG" id="fll:EI427_05900"/>
<keyword evidence="2" id="KW-1185">Reference proteome</keyword>
<dbReference type="Proteomes" id="UP000267268">
    <property type="component" value="Chromosome 1"/>
</dbReference>
<organism evidence="1 2">
    <name type="scientific">Flammeovirga pectinis</name>
    <dbReference type="NCBI Taxonomy" id="2494373"/>
    <lineage>
        <taxon>Bacteria</taxon>
        <taxon>Pseudomonadati</taxon>
        <taxon>Bacteroidota</taxon>
        <taxon>Cytophagia</taxon>
        <taxon>Cytophagales</taxon>
        <taxon>Flammeovirgaceae</taxon>
        <taxon>Flammeovirga</taxon>
    </lineage>
</organism>
<protein>
    <submittedName>
        <fullName evidence="1">Uncharacterized protein</fullName>
    </submittedName>
</protein>
<proteinExistence type="predicted"/>
<evidence type="ECO:0000313" key="2">
    <source>
        <dbReference type="Proteomes" id="UP000267268"/>
    </source>
</evidence>
<reference evidence="1 2" key="1">
    <citation type="submission" date="2018-12" db="EMBL/GenBank/DDBJ databases">
        <title>Flammeovirga pectinis sp. nov., isolated from the gut of the Korean scallop, Patinopecten yessoensis.</title>
        <authorList>
            <person name="Bae J.-W."/>
            <person name="Jeong Y.-S."/>
            <person name="Kang W."/>
        </authorList>
    </citation>
    <scope>NUCLEOTIDE SEQUENCE [LARGE SCALE GENOMIC DNA]</scope>
    <source>
        <strain evidence="1 2">L12M1</strain>
    </source>
</reference>
<dbReference type="EMBL" id="CP034562">
    <property type="protein sequence ID" value="AZQ61783.1"/>
    <property type="molecule type" value="Genomic_DNA"/>
</dbReference>
<sequence>MEIQKFKQEEIETLLSLKGAVINDVVYHVWSNNTNEDEEYQCLDWLELRFEDKSRLTFTAGEESDGIKIVIFDIIEERKKLLEQFQGKIDIKSFRVIKMDIWADVINEKITEVKLTKIKEDFYANDEMIISFENDNQLKISLSHEDGLSVDVFEDEPPVINSLENYPDEDSDRKSYM</sequence>
<dbReference type="OrthoDB" id="978935at2"/>
<gene>
    <name evidence="1" type="ORF">EI427_05900</name>
</gene>